<evidence type="ECO:0000256" key="4">
    <source>
        <dbReference type="ARBA" id="ARBA00012944"/>
    </source>
</evidence>
<evidence type="ECO:0000256" key="6">
    <source>
        <dbReference type="ARBA" id="ARBA00022448"/>
    </source>
</evidence>
<dbReference type="Pfam" id="PF22151">
    <property type="entry name" value="Fer4_NDSU1"/>
    <property type="match status" value="1"/>
</dbReference>
<dbReference type="GeneTree" id="ENSGT00940000153514"/>
<evidence type="ECO:0000256" key="2">
    <source>
        <dbReference type="ARBA" id="ARBA00004443"/>
    </source>
</evidence>
<evidence type="ECO:0000256" key="9">
    <source>
        <dbReference type="ARBA" id="ARBA00022714"/>
    </source>
</evidence>
<evidence type="ECO:0000256" key="25">
    <source>
        <dbReference type="ARBA" id="ARBA00049551"/>
    </source>
</evidence>
<dbReference type="Pfam" id="PF13510">
    <property type="entry name" value="Fer2_4"/>
    <property type="match status" value="1"/>
</dbReference>
<evidence type="ECO:0000313" key="28">
    <source>
        <dbReference type="Ensembl" id="ENSDLAP00005022412.1"/>
    </source>
</evidence>
<evidence type="ECO:0000256" key="24">
    <source>
        <dbReference type="ARBA" id="ARBA00045300"/>
    </source>
</evidence>
<evidence type="ECO:0000256" key="23">
    <source>
        <dbReference type="ARBA" id="ARBA00034078"/>
    </source>
</evidence>
<keyword evidence="19" id="KW-0520">NAD</keyword>
<evidence type="ECO:0000256" key="19">
    <source>
        <dbReference type="ARBA" id="ARBA00023027"/>
    </source>
</evidence>
<dbReference type="EC" id="7.1.1.2" evidence="4"/>
<feature type="domain" description="4Fe-4S His(Cys)3-ligated-type" evidence="27">
    <location>
        <begin position="115"/>
        <end position="154"/>
    </location>
</feature>
<dbReference type="CDD" id="cd02773">
    <property type="entry name" value="MopB_Res-Cmplx1_Nad11"/>
    <property type="match status" value="1"/>
</dbReference>
<dbReference type="PROSITE" id="PS00642">
    <property type="entry name" value="COMPLEX1_75K_2"/>
    <property type="match status" value="1"/>
</dbReference>
<comment type="subcellular location">
    <subcellularLocation>
        <location evidence="2">Mitochondrion inner membrane</location>
        <topology evidence="2">Peripheral membrane protein</topology>
        <orientation evidence="2">Matrix side</orientation>
    </subcellularLocation>
</comment>
<dbReference type="GO" id="GO:0051539">
    <property type="term" value="F:4 iron, 4 sulfur cluster binding"/>
    <property type="evidence" value="ECO:0007669"/>
    <property type="project" value="UniProtKB-KW"/>
</dbReference>
<evidence type="ECO:0000256" key="5">
    <source>
        <dbReference type="ARBA" id="ARBA00013888"/>
    </source>
</evidence>
<evidence type="ECO:0000256" key="20">
    <source>
        <dbReference type="ARBA" id="ARBA00023075"/>
    </source>
</evidence>
<comment type="catalytic activity">
    <reaction evidence="25">
        <text>a ubiquinone + NADH + 5 H(+)(in) = a ubiquinol + NAD(+) + 4 H(+)(out)</text>
        <dbReference type="Rhea" id="RHEA:29091"/>
        <dbReference type="Rhea" id="RHEA-COMP:9565"/>
        <dbReference type="Rhea" id="RHEA-COMP:9566"/>
        <dbReference type="ChEBI" id="CHEBI:15378"/>
        <dbReference type="ChEBI" id="CHEBI:16389"/>
        <dbReference type="ChEBI" id="CHEBI:17976"/>
        <dbReference type="ChEBI" id="CHEBI:57540"/>
        <dbReference type="ChEBI" id="CHEBI:57945"/>
        <dbReference type="EC" id="7.1.1.2"/>
    </reaction>
</comment>
<dbReference type="Pfam" id="PF09326">
    <property type="entry name" value="NADH_dhqG_C"/>
    <property type="match status" value="1"/>
</dbReference>
<reference evidence="28" key="2">
    <citation type="submission" date="2025-09" db="UniProtKB">
        <authorList>
            <consortium name="Ensembl"/>
        </authorList>
    </citation>
    <scope>IDENTIFICATION</scope>
</reference>
<keyword evidence="20" id="KW-0830">Ubiquinone</keyword>
<evidence type="ECO:0000256" key="1">
    <source>
        <dbReference type="ARBA" id="ARBA00001966"/>
    </source>
</evidence>
<keyword evidence="8" id="KW-0679">Respiratory chain</keyword>
<evidence type="ECO:0000256" key="10">
    <source>
        <dbReference type="ARBA" id="ARBA00022723"/>
    </source>
</evidence>
<dbReference type="InterPro" id="IPR036010">
    <property type="entry name" value="2Fe-2S_ferredoxin-like_sf"/>
</dbReference>
<evidence type="ECO:0000256" key="21">
    <source>
        <dbReference type="ARBA" id="ARBA00023128"/>
    </source>
</evidence>
<dbReference type="SUPFAM" id="SSF54862">
    <property type="entry name" value="4Fe-4S ferredoxins"/>
    <property type="match status" value="1"/>
</dbReference>
<dbReference type="InterPro" id="IPR054351">
    <property type="entry name" value="NADH_UbQ_OxRdtase_ferredoxin"/>
</dbReference>
<evidence type="ECO:0000313" key="29">
    <source>
        <dbReference type="Proteomes" id="UP000694389"/>
    </source>
</evidence>
<keyword evidence="9" id="KW-0001">2Fe-2S</keyword>
<evidence type="ECO:0000256" key="22">
    <source>
        <dbReference type="ARBA" id="ARBA00023136"/>
    </source>
</evidence>
<keyword evidence="15" id="KW-0007">Acetylation</keyword>
<evidence type="ECO:0000256" key="18">
    <source>
        <dbReference type="ARBA" id="ARBA00023014"/>
    </source>
</evidence>
<evidence type="ECO:0000256" key="3">
    <source>
        <dbReference type="ARBA" id="ARBA00005404"/>
    </source>
</evidence>
<protein>
    <recommendedName>
        <fullName evidence="5">NADH-ubiquinone oxidoreductase 75 kDa subunit, mitochondrial</fullName>
        <ecNumber evidence="4">7.1.1.2</ecNumber>
    </recommendedName>
</protein>
<keyword evidence="14" id="KW-0249">Electron transport</keyword>
<feature type="domain" description="4Fe-4S Mo/W bis-MGD-type" evidence="26">
    <location>
        <begin position="252"/>
        <end position="308"/>
    </location>
</feature>
<comment type="cofactor">
    <cofactor evidence="1">
        <name>[4Fe-4S] cluster</name>
        <dbReference type="ChEBI" id="CHEBI:49883"/>
    </cofactor>
</comment>
<dbReference type="InterPro" id="IPR010228">
    <property type="entry name" value="NADH_UbQ_OxRdtase_Gsu"/>
</dbReference>
<dbReference type="SMART" id="SM00929">
    <property type="entry name" value="NADH-G_4Fe-4S_3"/>
    <property type="match status" value="1"/>
</dbReference>
<dbReference type="Gene3D" id="3.10.20.740">
    <property type="match status" value="1"/>
</dbReference>
<dbReference type="FunFam" id="3.40.50.740:FF:000002">
    <property type="entry name" value="NADH-ubiquinone oxidoreductase 75 kDa subunit, mitochondrial"/>
    <property type="match status" value="1"/>
</dbReference>
<keyword evidence="22" id="KW-0472">Membrane</keyword>
<dbReference type="GO" id="GO:0046872">
    <property type="term" value="F:metal ion binding"/>
    <property type="evidence" value="ECO:0007669"/>
    <property type="project" value="UniProtKB-KW"/>
</dbReference>
<dbReference type="FunFam" id="3.30.70.20:FF:000002">
    <property type="entry name" value="NADH-ubiquinone oxidoreductase 75 kDa subunit"/>
    <property type="match status" value="1"/>
</dbReference>
<comment type="similarity">
    <text evidence="3">Belongs to the complex I 75 kDa subunit family.</text>
</comment>
<keyword evidence="17" id="KW-0408">Iron</keyword>
<dbReference type="GO" id="GO:0008137">
    <property type="term" value="F:NADH dehydrogenase (ubiquinone) activity"/>
    <property type="evidence" value="ECO:0007669"/>
    <property type="project" value="UniProtKB-EC"/>
</dbReference>
<dbReference type="GO" id="GO:0042773">
    <property type="term" value="P:ATP synthesis coupled electron transport"/>
    <property type="evidence" value="ECO:0007669"/>
    <property type="project" value="InterPro"/>
</dbReference>
<dbReference type="Pfam" id="PF10588">
    <property type="entry name" value="NADH-G_4Fe-4S_3"/>
    <property type="match status" value="1"/>
</dbReference>
<dbReference type="FunFam" id="3.10.20.740:FF:000001">
    <property type="entry name" value="NADH-quinone oxidoreductase subunit G"/>
    <property type="match status" value="1"/>
</dbReference>
<evidence type="ECO:0000256" key="15">
    <source>
        <dbReference type="ARBA" id="ARBA00022990"/>
    </source>
</evidence>
<dbReference type="SUPFAM" id="SSF53706">
    <property type="entry name" value="Formate dehydrogenase/DMSO reductase, domains 1-3"/>
    <property type="match status" value="1"/>
</dbReference>
<evidence type="ECO:0000256" key="8">
    <source>
        <dbReference type="ARBA" id="ARBA00022660"/>
    </source>
</evidence>
<dbReference type="Pfam" id="PF00384">
    <property type="entry name" value="Molybdopterin"/>
    <property type="match status" value="1"/>
</dbReference>
<reference evidence="28" key="1">
    <citation type="submission" date="2025-08" db="UniProtKB">
        <authorList>
            <consortium name="Ensembl"/>
        </authorList>
    </citation>
    <scope>IDENTIFICATION</scope>
</reference>
<dbReference type="InterPro" id="IPR001041">
    <property type="entry name" value="2Fe-2S_ferredoxin-type"/>
</dbReference>
<dbReference type="GO" id="GO:0005743">
    <property type="term" value="C:mitochondrial inner membrane"/>
    <property type="evidence" value="ECO:0007669"/>
    <property type="project" value="UniProtKB-SubCell"/>
</dbReference>
<keyword evidence="21" id="KW-0496">Mitochondrion</keyword>
<dbReference type="InterPro" id="IPR000283">
    <property type="entry name" value="NADH_UbQ_OxRdtase_75kDa_su_CS"/>
</dbReference>
<evidence type="ECO:0000256" key="12">
    <source>
        <dbReference type="ARBA" id="ARBA00022946"/>
    </source>
</evidence>
<accession>A0A8C4ES99</accession>
<dbReference type="PROSITE" id="PS00641">
    <property type="entry name" value="COMPLEX1_75K_1"/>
    <property type="match status" value="1"/>
</dbReference>
<dbReference type="Gene3D" id="3.40.50.740">
    <property type="match status" value="1"/>
</dbReference>
<evidence type="ECO:0000259" key="26">
    <source>
        <dbReference type="PROSITE" id="PS51669"/>
    </source>
</evidence>
<dbReference type="InterPro" id="IPR050123">
    <property type="entry name" value="Prok_molybdopt-oxidoreductase"/>
</dbReference>
<dbReference type="InterPro" id="IPR015405">
    <property type="entry name" value="NDUFS1-like_C"/>
</dbReference>
<dbReference type="PANTHER" id="PTHR43105:SF13">
    <property type="entry name" value="NADH-UBIQUINONE OXIDOREDUCTASE 75 KDA SUBUNIT, MITOCHONDRIAL"/>
    <property type="match status" value="1"/>
</dbReference>
<keyword evidence="29" id="KW-1185">Reference proteome</keyword>
<dbReference type="Gene3D" id="3.30.70.20">
    <property type="match status" value="1"/>
</dbReference>
<sequence length="734" mass="79766">MLRLPVVSRSLFPAAVTKGGATNNATATAAASNLLEVFVDGKPVMVEPGTTVLQACEKVGMQIPRFCYHERLSVAGNCRMCLVEVEKVPKVCVRLYMCMCVSVFLCLPVAACAMPDQTQKEGVMEFLLANHPLDCPICDQGGECDLQDQSMQFGSDRSRFTEGKRAVEDKNIGPLIKTIMTRCIQCTRCVRFASEIAGVEDLGTTGRGNDLQIGTYVEKMFMSELSGNVIDICPVGALTSKPYAFTARPWETRKTESIDVLDAVGSNIVVSTRGGEVMRILPRINEDINEEWISDKTRFAYDGLKRQRLTQPMVKNDSGQLVPTTWEDALTRVAGTLQGVEGNDVAAVVGGLVDAEALISLKDLLNRFNSDNLCTEEVFPMAGAGSDLRSNYLLNTGIAGIEEADLLLLVGTNPRYEAPLFNARIRKSWLHNELQVALLGKEVDLSYTYDHLGESAKVLQEIASGTHPFSQVLAKAKHPVVVVGSSCLQREDGAAIMAAVSTIAHNARVSSGVEETWKVLNVLHRVASQVAALDLGYKPGVEAIRKNPPKVLFLLGADAGCITRQDLPKDSFIIYQGHHGDVGAPMADIILPGAAYTEKCSTYVNTEGRAQQTKVAVTAPGMAREDWRIIRAISELAGVTLPYDTLDEVRDRLVEVSPNLVRYDDVEEANYFKQANELSKAVNQAVLTGPLVPPQLTVKDFYMTDPISRASQTMAKCVKAVTEGAQAVDEPAIC</sequence>
<dbReference type="PANTHER" id="PTHR43105">
    <property type="entry name" value="RESPIRATORY NITRATE REDUCTASE"/>
    <property type="match status" value="1"/>
</dbReference>
<evidence type="ECO:0000256" key="11">
    <source>
        <dbReference type="ARBA" id="ARBA00022792"/>
    </source>
</evidence>
<dbReference type="FunFam" id="3.30.200.210:FF:000002">
    <property type="entry name" value="NADH-ubiquinone oxidoreductase 75 kDa subunit"/>
    <property type="match status" value="1"/>
</dbReference>
<dbReference type="PROSITE" id="PS00643">
    <property type="entry name" value="COMPLEX1_75K_3"/>
    <property type="match status" value="1"/>
</dbReference>
<evidence type="ECO:0000259" key="27">
    <source>
        <dbReference type="PROSITE" id="PS51839"/>
    </source>
</evidence>
<keyword evidence="10" id="KW-0479">Metal-binding</keyword>
<evidence type="ECO:0000256" key="7">
    <source>
        <dbReference type="ARBA" id="ARBA00022485"/>
    </source>
</evidence>
<evidence type="ECO:0000256" key="14">
    <source>
        <dbReference type="ARBA" id="ARBA00022982"/>
    </source>
</evidence>
<keyword evidence="7" id="KW-0004">4Fe-4S</keyword>
<dbReference type="Ensembl" id="ENSDLAT00005024000.2">
    <property type="protein sequence ID" value="ENSDLAP00005022412.1"/>
    <property type="gene ID" value="ENSDLAG00005009594.2"/>
</dbReference>
<proteinExistence type="inferred from homology"/>
<keyword evidence="18" id="KW-0411">Iron-sulfur</keyword>
<comment type="function">
    <text evidence="24">Core subunit of the mitochondrial membrane respiratory chain NADH dehydrogenase (Complex I) which catalyzes electron transfer from NADH through the respiratory chain, using ubiquinone as an electron acceptor. Essential for catalysing the entry and efficient transfer of electrons within complex I. Plays a key role in the assembly and stability of complex I and participates in the association of complex I with ubiquinol-cytochrome reductase complex (Complex III) to form supercomplexes.</text>
</comment>
<organism evidence="28 29">
    <name type="scientific">Dicentrarchus labrax</name>
    <name type="common">European seabass</name>
    <name type="synonym">Morone labrax</name>
    <dbReference type="NCBI Taxonomy" id="13489"/>
    <lineage>
        <taxon>Eukaryota</taxon>
        <taxon>Metazoa</taxon>
        <taxon>Chordata</taxon>
        <taxon>Craniata</taxon>
        <taxon>Vertebrata</taxon>
        <taxon>Euteleostomi</taxon>
        <taxon>Actinopterygii</taxon>
        <taxon>Neopterygii</taxon>
        <taxon>Teleostei</taxon>
        <taxon>Neoteleostei</taxon>
        <taxon>Acanthomorphata</taxon>
        <taxon>Eupercaria</taxon>
        <taxon>Moronidae</taxon>
        <taxon>Dicentrarchus</taxon>
    </lineage>
</organism>
<name>A0A8C4ES99_DICLA</name>
<evidence type="ECO:0000256" key="13">
    <source>
        <dbReference type="ARBA" id="ARBA00022967"/>
    </source>
</evidence>
<evidence type="ECO:0000256" key="16">
    <source>
        <dbReference type="ARBA" id="ARBA00023002"/>
    </source>
</evidence>
<dbReference type="SUPFAM" id="SSF54292">
    <property type="entry name" value="2Fe-2S ferredoxin-like"/>
    <property type="match status" value="1"/>
</dbReference>
<dbReference type="InterPro" id="IPR006656">
    <property type="entry name" value="Mopterin_OxRdtase"/>
</dbReference>
<dbReference type="PROSITE" id="PS51669">
    <property type="entry name" value="4FE4S_MOW_BIS_MGD"/>
    <property type="match status" value="1"/>
</dbReference>
<keyword evidence="12" id="KW-0809">Transit peptide</keyword>
<dbReference type="InterPro" id="IPR019574">
    <property type="entry name" value="NADH_UbQ_OxRdtase_Gsu_4Fe4S-bd"/>
</dbReference>
<dbReference type="AlphaFoldDB" id="A0A8C4ES99"/>
<comment type="cofactor">
    <cofactor evidence="23">
        <name>[2Fe-2S] cluster</name>
        <dbReference type="ChEBI" id="CHEBI:190135"/>
    </cofactor>
</comment>
<dbReference type="GO" id="GO:0051537">
    <property type="term" value="F:2 iron, 2 sulfur cluster binding"/>
    <property type="evidence" value="ECO:0007669"/>
    <property type="project" value="UniProtKB-KW"/>
</dbReference>
<dbReference type="Proteomes" id="UP000694389">
    <property type="component" value="Unassembled WGS sequence"/>
</dbReference>
<keyword evidence="13" id="KW-1278">Translocase</keyword>
<evidence type="ECO:0000256" key="17">
    <source>
        <dbReference type="ARBA" id="ARBA00023004"/>
    </source>
</evidence>
<dbReference type="GO" id="GO:0045271">
    <property type="term" value="C:respiratory chain complex I"/>
    <property type="evidence" value="ECO:0007669"/>
    <property type="project" value="UniProtKB-ARBA"/>
</dbReference>
<keyword evidence="6" id="KW-0813">Transport</keyword>
<dbReference type="Pfam" id="PF22117">
    <property type="entry name" value="Fer4_Nqo3"/>
    <property type="match status" value="1"/>
</dbReference>
<keyword evidence="11" id="KW-0999">Mitochondrion inner membrane</keyword>
<dbReference type="GO" id="GO:0016651">
    <property type="term" value="F:oxidoreductase activity, acting on NAD(P)H"/>
    <property type="evidence" value="ECO:0007669"/>
    <property type="project" value="InterPro"/>
</dbReference>
<dbReference type="CDD" id="cd00207">
    <property type="entry name" value="fer2"/>
    <property type="match status" value="1"/>
</dbReference>
<dbReference type="NCBIfam" id="TIGR01973">
    <property type="entry name" value="NuoG"/>
    <property type="match status" value="1"/>
</dbReference>
<dbReference type="PROSITE" id="PS51839">
    <property type="entry name" value="4FE4S_HC3"/>
    <property type="match status" value="1"/>
</dbReference>
<dbReference type="InterPro" id="IPR006963">
    <property type="entry name" value="Mopterin_OxRdtase_4Fe-4S_dom"/>
</dbReference>
<keyword evidence="16" id="KW-0560">Oxidoreductase</keyword>
<dbReference type="Gene3D" id="3.30.200.210">
    <property type="match status" value="1"/>
</dbReference>